<dbReference type="EMBL" id="CP019699">
    <property type="protein sequence ID" value="AQS55327.1"/>
    <property type="molecule type" value="Genomic_DNA"/>
</dbReference>
<feature type="site" description="Important for catalysis" evidence="7">
    <location>
        <position position="103"/>
    </location>
</feature>
<dbReference type="InterPro" id="IPR046346">
    <property type="entry name" value="Aminoacid_DH-like_N_sf"/>
</dbReference>
<feature type="domain" description="Glutamate/phenylalanine/leucine/valine/L-tryptophan dehydrogenase C-terminal" evidence="9">
    <location>
        <begin position="154"/>
        <end position="373"/>
    </location>
</feature>
<feature type="active site" description="Proton donor" evidence="5">
    <location>
        <position position="67"/>
    </location>
</feature>
<evidence type="ECO:0000256" key="3">
    <source>
        <dbReference type="ARBA" id="ARBA00023002"/>
    </source>
</evidence>
<dbReference type="InterPro" id="IPR006095">
    <property type="entry name" value="Glu/Leu/Phe/Val/Trp_DH"/>
</dbReference>
<evidence type="ECO:0000313" key="11">
    <source>
        <dbReference type="Proteomes" id="UP000188603"/>
    </source>
</evidence>
<protein>
    <recommendedName>
        <fullName evidence="2 4">Glutamate dehydrogenase</fullName>
    </recommendedName>
</protein>
<name>A0A1U9K5K3_9BACL</name>
<feature type="binding site" evidence="6">
    <location>
        <position position="158"/>
    </location>
    <ligand>
        <name>NAD(+)</name>
        <dbReference type="ChEBI" id="CHEBI:57540"/>
    </ligand>
</feature>
<dbReference type="InterPro" id="IPR006096">
    <property type="entry name" value="Glu/Leu/Phe/Val/Trp_DH_C"/>
</dbReference>
<dbReference type="PRINTS" id="PR00082">
    <property type="entry name" value="GLFDHDRGNASE"/>
</dbReference>
<evidence type="ECO:0000256" key="8">
    <source>
        <dbReference type="RuleBase" id="RU004417"/>
    </source>
</evidence>
<evidence type="ECO:0000256" key="4">
    <source>
        <dbReference type="PIRNR" id="PIRNR000185"/>
    </source>
</evidence>
<dbReference type="SUPFAM" id="SSF53223">
    <property type="entry name" value="Aminoacid dehydrogenase-like, N-terminal domain"/>
    <property type="match status" value="1"/>
</dbReference>
<organism evidence="10 11">
    <name type="scientific">Novibacillus thermophilus</name>
    <dbReference type="NCBI Taxonomy" id="1471761"/>
    <lineage>
        <taxon>Bacteria</taxon>
        <taxon>Bacillati</taxon>
        <taxon>Bacillota</taxon>
        <taxon>Bacilli</taxon>
        <taxon>Bacillales</taxon>
        <taxon>Thermoactinomycetaceae</taxon>
        <taxon>Novibacillus</taxon>
    </lineage>
</organism>
<dbReference type="InterPro" id="IPR006097">
    <property type="entry name" value="Glu/Leu/Phe/Val/Trp_DH_dimer"/>
</dbReference>
<dbReference type="Pfam" id="PF02812">
    <property type="entry name" value="ELFV_dehydrog_N"/>
    <property type="match status" value="1"/>
</dbReference>
<dbReference type="GO" id="GO:0000166">
    <property type="term" value="F:nucleotide binding"/>
    <property type="evidence" value="ECO:0007669"/>
    <property type="project" value="UniProtKB-KW"/>
</dbReference>
<dbReference type="RefSeq" id="WP_077719146.1">
    <property type="nucleotide sequence ID" value="NZ_CP019699.1"/>
</dbReference>
<dbReference type="AlphaFoldDB" id="A0A1U9K5K3"/>
<evidence type="ECO:0000259" key="9">
    <source>
        <dbReference type="SMART" id="SM00839"/>
    </source>
</evidence>
<dbReference type="InterPro" id="IPR014362">
    <property type="entry name" value="Glu_DH"/>
</dbReference>
<dbReference type="KEGG" id="ntr:B0W44_05545"/>
<dbReference type="PIRSF" id="PIRSF000185">
    <property type="entry name" value="Glu_DH"/>
    <property type="match status" value="1"/>
</dbReference>
<dbReference type="SMART" id="SM00839">
    <property type="entry name" value="ELFV_dehydrog"/>
    <property type="match status" value="1"/>
</dbReference>
<dbReference type="GO" id="GO:0004352">
    <property type="term" value="F:glutamate dehydrogenase (NAD+) activity"/>
    <property type="evidence" value="ECO:0007669"/>
    <property type="project" value="TreeGrafter"/>
</dbReference>
<reference evidence="10 11" key="1">
    <citation type="journal article" date="2015" name="Int. J. Syst. Evol. Microbiol.">
        <title>Novibacillus thermophilus gen. nov., sp. nov., a Gram-staining-negative and moderately thermophilic member of the family Thermoactinomycetaceae.</title>
        <authorList>
            <person name="Yang G."/>
            <person name="Chen J."/>
            <person name="Zhou S."/>
        </authorList>
    </citation>
    <scope>NUCLEOTIDE SEQUENCE [LARGE SCALE GENOMIC DNA]</scope>
    <source>
        <strain evidence="10 11">SG-1</strain>
    </source>
</reference>
<evidence type="ECO:0000313" key="10">
    <source>
        <dbReference type="EMBL" id="AQS55327.1"/>
    </source>
</evidence>
<dbReference type="Gene3D" id="3.40.50.720">
    <property type="entry name" value="NAD(P)-binding Rossmann-like Domain"/>
    <property type="match status" value="1"/>
</dbReference>
<evidence type="ECO:0000256" key="2">
    <source>
        <dbReference type="ARBA" id="ARBA00012896"/>
    </source>
</evidence>
<dbReference type="PANTHER" id="PTHR11606">
    <property type="entry name" value="GLUTAMATE DEHYDROGENASE"/>
    <property type="match status" value="1"/>
</dbReference>
<dbReference type="Pfam" id="PF00208">
    <property type="entry name" value="ELFV_dehydrog"/>
    <property type="match status" value="1"/>
</dbReference>
<dbReference type="Proteomes" id="UP000188603">
    <property type="component" value="Chromosome"/>
</dbReference>
<dbReference type="OrthoDB" id="9803297at2"/>
<evidence type="ECO:0000256" key="6">
    <source>
        <dbReference type="PIRSR" id="PIRSR000185-2"/>
    </source>
</evidence>
<dbReference type="InterPro" id="IPR036291">
    <property type="entry name" value="NAD(P)-bd_dom_sf"/>
</dbReference>
<sequence length="376" mass="40701">MAAYIKTEWTDPVTNAKGYLVIDTLKGGIASGGTRMRKGLTQKEVARLAHTMTLKMSTLDYPIGGAKAGIDYSPSNPDSYGVLKRFLEAHKPYLEQVWITSDDLGTRLEDIARALNEIGLKTANAYLNQYPEAENLIENLNKALKLTVNSVPLIHMITGYGVGVTTQKALEWLGREVTGATVSIQGFGSVGASAASYFSNAGAKVVAIADIEGTVFCEDGLDIPLLLKAKDEYGYIDRSRLPKAYLNLTNTDCLTLNVDVLVPAAVADVINKENAQDIKAKLVVEGANIPITTEGEKILTNKGIYVIPDFIANVGGLGMFGAILFKNLPPNAEKILDYLKESLERATIHALSQANEEGISPREAAYRSYKTEPIRS</sequence>
<dbReference type="GO" id="GO:0006538">
    <property type="term" value="P:L-glutamate catabolic process"/>
    <property type="evidence" value="ECO:0007669"/>
    <property type="project" value="TreeGrafter"/>
</dbReference>
<evidence type="ECO:0000256" key="5">
    <source>
        <dbReference type="PIRSR" id="PIRSR000185-1"/>
    </source>
</evidence>
<feature type="binding site" evidence="6">
    <location>
        <position position="55"/>
    </location>
    <ligand>
        <name>substrate</name>
    </ligand>
</feature>
<evidence type="ECO:0000256" key="1">
    <source>
        <dbReference type="ARBA" id="ARBA00006382"/>
    </source>
</evidence>
<dbReference type="Gene3D" id="3.40.50.10860">
    <property type="entry name" value="Leucine Dehydrogenase, chain A, domain 1"/>
    <property type="match status" value="1"/>
</dbReference>
<dbReference type="PANTHER" id="PTHR11606:SF13">
    <property type="entry name" value="GLUTAMATE DEHYDROGENASE 1, MITOCHONDRIAL"/>
    <property type="match status" value="1"/>
</dbReference>
<proteinExistence type="inferred from homology"/>
<keyword evidence="11" id="KW-1185">Reference proteome</keyword>
<evidence type="ECO:0000256" key="7">
    <source>
        <dbReference type="PIRSR" id="PIRSR000185-3"/>
    </source>
</evidence>
<dbReference type="SUPFAM" id="SSF51735">
    <property type="entry name" value="NAD(P)-binding Rossmann-fold domains"/>
    <property type="match status" value="1"/>
</dbReference>
<keyword evidence="6" id="KW-0547">Nucleotide-binding</keyword>
<keyword evidence="6" id="KW-0520">NAD</keyword>
<comment type="similarity">
    <text evidence="1 4 8">Belongs to the Glu/Leu/Phe/Val dehydrogenases family.</text>
</comment>
<gene>
    <name evidence="10" type="ORF">B0W44_05545</name>
</gene>
<dbReference type="STRING" id="1471761.B0W44_05545"/>
<accession>A0A1U9K5K3</accession>
<keyword evidence="3 4" id="KW-0560">Oxidoreductase</keyword>